<dbReference type="Proteomes" id="UP001249851">
    <property type="component" value="Unassembled WGS sequence"/>
</dbReference>
<evidence type="ECO:0000256" key="3">
    <source>
        <dbReference type="ARBA" id="ARBA00022525"/>
    </source>
</evidence>
<comment type="subcellular location">
    <subcellularLocation>
        <location evidence="1">Secreted</location>
    </subcellularLocation>
</comment>
<evidence type="ECO:0000256" key="1">
    <source>
        <dbReference type="ARBA" id="ARBA00004613"/>
    </source>
</evidence>
<dbReference type="GO" id="GO:0030199">
    <property type="term" value="P:collagen fibril organization"/>
    <property type="evidence" value="ECO:0007669"/>
    <property type="project" value="TreeGrafter"/>
</dbReference>
<dbReference type="PANTHER" id="PTHR15040:SF1">
    <property type="entry name" value="DERMATOPONTIN-LIKE ISOFORM X1"/>
    <property type="match status" value="1"/>
</dbReference>
<evidence type="ECO:0000313" key="7">
    <source>
        <dbReference type="Proteomes" id="UP001249851"/>
    </source>
</evidence>
<feature type="chain" id="PRO_5042025003" evidence="5">
    <location>
        <begin position="29"/>
        <end position="148"/>
    </location>
</feature>
<reference evidence="6" key="2">
    <citation type="journal article" date="2023" name="Science">
        <title>Genomic signatures of disease resistance in endangered staghorn corals.</title>
        <authorList>
            <person name="Vollmer S.V."/>
            <person name="Selwyn J.D."/>
            <person name="Despard B.A."/>
            <person name="Roesel C.L."/>
        </authorList>
    </citation>
    <scope>NUCLEOTIDE SEQUENCE</scope>
    <source>
        <strain evidence="6">K2</strain>
    </source>
</reference>
<protein>
    <submittedName>
        <fullName evidence="6">Uncharacterized protein</fullName>
    </submittedName>
</protein>
<dbReference type="EMBL" id="JARQWQ010000005">
    <property type="protein sequence ID" value="KAK2571847.1"/>
    <property type="molecule type" value="Genomic_DNA"/>
</dbReference>
<reference evidence="6" key="1">
    <citation type="journal article" date="2023" name="G3 (Bethesda)">
        <title>Whole genome assembly and annotation of the endangered Caribbean coral Acropora cervicornis.</title>
        <authorList>
            <person name="Selwyn J.D."/>
            <person name="Vollmer S.V."/>
        </authorList>
    </citation>
    <scope>NUCLEOTIDE SEQUENCE</scope>
    <source>
        <strain evidence="6">K2</strain>
    </source>
</reference>
<keyword evidence="3" id="KW-0964">Secreted</keyword>
<dbReference type="GO" id="GO:0005615">
    <property type="term" value="C:extracellular space"/>
    <property type="evidence" value="ECO:0007669"/>
    <property type="project" value="TreeGrafter"/>
</dbReference>
<keyword evidence="7" id="KW-1185">Reference proteome</keyword>
<keyword evidence="4" id="KW-1015">Disulfide bond</keyword>
<keyword evidence="5" id="KW-0732">Signal</keyword>
<dbReference type="AlphaFoldDB" id="A0AAD9VF99"/>
<evidence type="ECO:0000256" key="2">
    <source>
        <dbReference type="ARBA" id="ARBA00008712"/>
    </source>
</evidence>
<gene>
    <name evidence="6" type="ORF">P5673_003253</name>
</gene>
<organism evidence="6 7">
    <name type="scientific">Acropora cervicornis</name>
    <name type="common">Staghorn coral</name>
    <dbReference type="NCBI Taxonomy" id="6130"/>
    <lineage>
        <taxon>Eukaryota</taxon>
        <taxon>Metazoa</taxon>
        <taxon>Cnidaria</taxon>
        <taxon>Anthozoa</taxon>
        <taxon>Hexacorallia</taxon>
        <taxon>Scleractinia</taxon>
        <taxon>Astrocoeniina</taxon>
        <taxon>Acroporidae</taxon>
        <taxon>Acropora</taxon>
    </lineage>
</organism>
<dbReference type="PANTHER" id="PTHR15040">
    <property type="entry name" value="DERMATOPONTIN-RELATED"/>
    <property type="match status" value="1"/>
</dbReference>
<feature type="signal peptide" evidence="5">
    <location>
        <begin position="1"/>
        <end position="28"/>
    </location>
</feature>
<comment type="similarity">
    <text evidence="2">Belongs to the dermatopontin family.</text>
</comment>
<accession>A0AAD9VF99</accession>
<dbReference type="Pfam" id="PF14704">
    <property type="entry name" value="DERM"/>
    <property type="match status" value="1"/>
</dbReference>
<name>A0AAD9VF99_ACRCE</name>
<evidence type="ECO:0000313" key="6">
    <source>
        <dbReference type="EMBL" id="KAK2571847.1"/>
    </source>
</evidence>
<evidence type="ECO:0000256" key="4">
    <source>
        <dbReference type="ARBA" id="ARBA00023157"/>
    </source>
</evidence>
<dbReference type="InterPro" id="IPR026645">
    <property type="entry name" value="Dermatopontin"/>
</dbReference>
<comment type="caution">
    <text evidence="6">The sequence shown here is derived from an EMBL/GenBank/DDBJ whole genome shotgun (WGS) entry which is preliminary data.</text>
</comment>
<proteinExistence type="inferred from homology"/>
<sequence length="148" mass="17498">MTMKGSKLALLLLLVVVFEILLFSGSDANPWWRRRRRRYVPPCSSSRPSFPRWVNSWQKNFNVRCHNSYSIKEWQSLYRDCKGDRLYHFKCKYGPFSYRRNIHCSSTHYVNYYDRPLAFKCPRNGVLTGIASIFSVTAMDRRTGGIKN</sequence>
<evidence type="ECO:0000256" key="5">
    <source>
        <dbReference type="SAM" id="SignalP"/>
    </source>
</evidence>
<dbReference type="GO" id="GO:0031012">
    <property type="term" value="C:extracellular matrix"/>
    <property type="evidence" value="ECO:0007669"/>
    <property type="project" value="TreeGrafter"/>
</dbReference>